<gene>
    <name evidence="6" type="ORF">FGO68_gene3883</name>
</gene>
<keyword evidence="1 2" id="KW-0597">Phosphoprotein</keyword>
<dbReference type="CDD" id="cd17546">
    <property type="entry name" value="REC_hyHK_CKI1_RcsC-like"/>
    <property type="match status" value="1"/>
</dbReference>
<dbReference type="SUPFAM" id="SSF55874">
    <property type="entry name" value="ATPase domain of HSP90 chaperone/DNA topoisomerase II/histidine kinase"/>
    <property type="match status" value="1"/>
</dbReference>
<evidence type="ECO:0000259" key="5">
    <source>
        <dbReference type="PROSITE" id="PS50110"/>
    </source>
</evidence>
<feature type="domain" description="Response regulatory" evidence="5">
    <location>
        <begin position="586"/>
        <end position="710"/>
    </location>
</feature>
<evidence type="ECO:0008006" key="8">
    <source>
        <dbReference type="Google" id="ProtNLM"/>
    </source>
</evidence>
<dbReference type="PROSITE" id="PS50110">
    <property type="entry name" value="RESPONSE_REGULATORY"/>
    <property type="match status" value="1"/>
</dbReference>
<comment type="caution">
    <text evidence="6">The sequence shown here is derived from an EMBL/GenBank/DDBJ whole genome shotgun (WGS) entry which is preliminary data.</text>
</comment>
<evidence type="ECO:0000256" key="3">
    <source>
        <dbReference type="SAM" id="MobiDB-lite"/>
    </source>
</evidence>
<sequence length="716" mass="82361">MSTIEHFETIIGPSMTKKTIQYLFLWGQLIVRNYIQYGELDVDMIITVIGSATLKIETNRVNNQYIDNIKEKSTQIKRTFESTLDLLPHGVIIFDKATQNFTLLNQTIKRYIFGESSTGFPHNYHQLEGNEAFIDKLKGYVIHEVESQSTDANSDYISDNSKKSSSNGREITFSNFWVYLQQASKYNGQDYIFKSNSPKTYIQVIAQGIKSNQQQIVFCTDITKLKRIEKKSQKIRSNFFSAVAHELRTPLNSIGPIVKLAISSLKKSNQQQDNTRIMHLLNIVLSSSVHLQSVIEDALDMSRIENSKFTLNFEEFDIRDLINEVESIMVFQTEQKGIAITYHVSQMVPKCIFSDQKRIKQVLFNLLGNAYKFTFKGGIEIRVEYYPTTQILETSIIDTGVGMSEKDLKKLFQFFGKLEKDKDINKNGMGLGLNISKMIIKQLGGNIEVKSKRGEGSQFTFRIPLSRKQESNENERYQLNLQTSEKRTSEKLHSNNSHENFVQREKSKNPPGKVFTQTQEVNQEESDFHSEHISLTTEENDCLNFHFASIQKVAVNSVSKQRLDFQNRQNSEKSLNKNNTRGKKWKVLIVDDSAYNLFVLEELLKEVDATLEVQTALNGQICLNKFDGQDIIFMDLQMPVLDGYQTVVRLNEKHQKGEISLKNTSIVALSAISESQFYQSLAYYKNCNFHSFMEKPVQFNLIKNKIEAIKHQRSLE</sequence>
<evidence type="ECO:0000259" key="4">
    <source>
        <dbReference type="PROSITE" id="PS50109"/>
    </source>
</evidence>
<evidence type="ECO:0000256" key="1">
    <source>
        <dbReference type="ARBA" id="ARBA00022553"/>
    </source>
</evidence>
<dbReference type="InterPro" id="IPR003594">
    <property type="entry name" value="HATPase_dom"/>
</dbReference>
<accession>A0A8J8NYB1</accession>
<dbReference type="PANTHER" id="PTHR43719">
    <property type="entry name" value="TWO-COMPONENT HISTIDINE KINASE"/>
    <property type="match status" value="1"/>
</dbReference>
<evidence type="ECO:0000256" key="2">
    <source>
        <dbReference type="PROSITE-ProRule" id="PRU00169"/>
    </source>
</evidence>
<dbReference type="AlphaFoldDB" id="A0A8J8NYB1"/>
<dbReference type="SUPFAM" id="SSF47384">
    <property type="entry name" value="Homodimeric domain of signal transducing histidine kinase"/>
    <property type="match status" value="1"/>
</dbReference>
<dbReference type="SMART" id="SM00388">
    <property type="entry name" value="HisKA"/>
    <property type="match status" value="1"/>
</dbReference>
<organism evidence="6 7">
    <name type="scientific">Halteria grandinella</name>
    <dbReference type="NCBI Taxonomy" id="5974"/>
    <lineage>
        <taxon>Eukaryota</taxon>
        <taxon>Sar</taxon>
        <taxon>Alveolata</taxon>
        <taxon>Ciliophora</taxon>
        <taxon>Intramacronucleata</taxon>
        <taxon>Spirotrichea</taxon>
        <taxon>Stichotrichia</taxon>
        <taxon>Sporadotrichida</taxon>
        <taxon>Halteriidae</taxon>
        <taxon>Halteria</taxon>
    </lineage>
</organism>
<dbReference type="PROSITE" id="PS50109">
    <property type="entry name" value="HIS_KIN"/>
    <property type="match status" value="1"/>
</dbReference>
<dbReference type="InterPro" id="IPR005467">
    <property type="entry name" value="His_kinase_dom"/>
</dbReference>
<dbReference type="Gene3D" id="3.30.565.10">
    <property type="entry name" value="Histidine kinase-like ATPase, C-terminal domain"/>
    <property type="match status" value="1"/>
</dbReference>
<protein>
    <recommendedName>
        <fullName evidence="8">Histidine kinase</fullName>
    </recommendedName>
</protein>
<dbReference type="CDD" id="cd00082">
    <property type="entry name" value="HisKA"/>
    <property type="match status" value="1"/>
</dbReference>
<evidence type="ECO:0000313" key="7">
    <source>
        <dbReference type="Proteomes" id="UP000785679"/>
    </source>
</evidence>
<dbReference type="SMART" id="SM00387">
    <property type="entry name" value="HATPase_c"/>
    <property type="match status" value="1"/>
</dbReference>
<keyword evidence="7" id="KW-1185">Reference proteome</keyword>
<dbReference type="SUPFAM" id="SSF52172">
    <property type="entry name" value="CheY-like"/>
    <property type="match status" value="1"/>
</dbReference>
<dbReference type="InterPro" id="IPR004358">
    <property type="entry name" value="Sig_transdc_His_kin-like_C"/>
</dbReference>
<name>A0A8J8NYB1_HALGN</name>
<dbReference type="SMART" id="SM00448">
    <property type="entry name" value="REC"/>
    <property type="match status" value="1"/>
</dbReference>
<dbReference type="FunFam" id="3.30.565.10:FF:000010">
    <property type="entry name" value="Sensor histidine kinase RcsC"/>
    <property type="match status" value="1"/>
</dbReference>
<proteinExistence type="predicted"/>
<dbReference type="Pfam" id="PF00512">
    <property type="entry name" value="HisKA"/>
    <property type="match status" value="1"/>
</dbReference>
<dbReference type="OrthoDB" id="312764at2759"/>
<dbReference type="InterPro" id="IPR036890">
    <property type="entry name" value="HATPase_C_sf"/>
</dbReference>
<dbReference type="InterPro" id="IPR001789">
    <property type="entry name" value="Sig_transdc_resp-reg_receiver"/>
</dbReference>
<dbReference type="Pfam" id="PF02518">
    <property type="entry name" value="HATPase_c"/>
    <property type="match status" value="1"/>
</dbReference>
<dbReference type="InterPro" id="IPR050956">
    <property type="entry name" value="2C_system_His_kinase"/>
</dbReference>
<dbReference type="Proteomes" id="UP000785679">
    <property type="component" value="Unassembled WGS sequence"/>
</dbReference>
<dbReference type="Pfam" id="PF00072">
    <property type="entry name" value="Response_reg"/>
    <property type="match status" value="1"/>
</dbReference>
<dbReference type="Gene3D" id="3.40.50.2300">
    <property type="match status" value="1"/>
</dbReference>
<dbReference type="GO" id="GO:0000155">
    <property type="term" value="F:phosphorelay sensor kinase activity"/>
    <property type="evidence" value="ECO:0007669"/>
    <property type="project" value="InterPro"/>
</dbReference>
<dbReference type="InterPro" id="IPR011006">
    <property type="entry name" value="CheY-like_superfamily"/>
</dbReference>
<dbReference type="Gene3D" id="1.10.287.130">
    <property type="match status" value="1"/>
</dbReference>
<dbReference type="InterPro" id="IPR003661">
    <property type="entry name" value="HisK_dim/P_dom"/>
</dbReference>
<reference evidence="6" key="1">
    <citation type="submission" date="2019-06" db="EMBL/GenBank/DDBJ databases">
        <authorList>
            <person name="Zheng W."/>
        </authorList>
    </citation>
    <scope>NUCLEOTIDE SEQUENCE</scope>
    <source>
        <strain evidence="6">QDHG01</strain>
    </source>
</reference>
<evidence type="ECO:0000313" key="6">
    <source>
        <dbReference type="EMBL" id="TNV83858.1"/>
    </source>
</evidence>
<feature type="domain" description="Histidine kinase" evidence="4">
    <location>
        <begin position="242"/>
        <end position="467"/>
    </location>
</feature>
<dbReference type="EMBL" id="RRYP01003375">
    <property type="protein sequence ID" value="TNV83858.1"/>
    <property type="molecule type" value="Genomic_DNA"/>
</dbReference>
<dbReference type="PANTHER" id="PTHR43719:SF28">
    <property type="entry name" value="PEROXIDE STRESS-ACTIVATED HISTIDINE KINASE MAK1-RELATED"/>
    <property type="match status" value="1"/>
</dbReference>
<feature type="compositionally biased region" description="Basic and acidic residues" evidence="3">
    <location>
        <begin position="484"/>
        <end position="493"/>
    </location>
</feature>
<dbReference type="InterPro" id="IPR036097">
    <property type="entry name" value="HisK_dim/P_sf"/>
</dbReference>
<feature type="modified residue" description="4-aspartylphosphate" evidence="2">
    <location>
        <position position="635"/>
    </location>
</feature>
<dbReference type="PRINTS" id="PR00344">
    <property type="entry name" value="BCTRLSENSOR"/>
</dbReference>
<feature type="region of interest" description="Disordered" evidence="3">
    <location>
        <begin position="481"/>
        <end position="514"/>
    </location>
</feature>